<evidence type="ECO:0008006" key="4">
    <source>
        <dbReference type="Google" id="ProtNLM"/>
    </source>
</evidence>
<evidence type="ECO:0000313" key="3">
    <source>
        <dbReference type="Proteomes" id="UP001239169"/>
    </source>
</evidence>
<reference evidence="2 3" key="1">
    <citation type="submission" date="2023-04" db="EMBL/GenBank/DDBJ databases">
        <title>Bacteria Genome Submission.</title>
        <authorList>
            <person name="Isaac P."/>
        </authorList>
    </citation>
    <scope>NUCLEOTIDE SEQUENCE [LARGE SCALE GENOMIC DNA]</scope>
    <source>
        <strain evidence="2 3">SampleS7P1</strain>
        <plasmid evidence="2 3">unnamed6</plasmid>
    </source>
</reference>
<protein>
    <recommendedName>
        <fullName evidence="4">CPBP family intramembrane metalloprotease</fullName>
    </recommendedName>
</protein>
<dbReference type="EMBL" id="CP124691">
    <property type="protein sequence ID" value="WGX77791.1"/>
    <property type="molecule type" value="Genomic_DNA"/>
</dbReference>
<keyword evidence="1" id="KW-1133">Transmembrane helix</keyword>
<keyword evidence="2" id="KW-0614">Plasmid</keyword>
<organism evidence="2 3">
    <name type="scientific">Paraclostridium bifermentans</name>
    <name type="common">Clostridium bifermentans</name>
    <dbReference type="NCBI Taxonomy" id="1490"/>
    <lineage>
        <taxon>Bacteria</taxon>
        <taxon>Bacillati</taxon>
        <taxon>Bacillota</taxon>
        <taxon>Clostridia</taxon>
        <taxon>Peptostreptococcales</taxon>
        <taxon>Peptostreptococcaceae</taxon>
        <taxon>Paraclostridium</taxon>
    </lineage>
</organism>
<sequence length="73" mass="8108">MVCTQIFLSFGLANLSIGILAIANQNKALELLNDTFGNPTNIIDLILWIITLVILAPILEEIVFRRVLLKDSI</sequence>
<keyword evidence="1" id="KW-0472">Membrane</keyword>
<geneLocation type="plasmid" evidence="2 3">
    <name>unnamed6</name>
</geneLocation>
<name>A0ABY8RAS7_PARBF</name>
<dbReference type="Proteomes" id="UP001239169">
    <property type="component" value="Plasmid unnamed6"/>
</dbReference>
<evidence type="ECO:0000313" key="2">
    <source>
        <dbReference type="EMBL" id="WGX77791.1"/>
    </source>
</evidence>
<feature type="transmembrane region" description="Helical" evidence="1">
    <location>
        <begin position="45"/>
        <end position="64"/>
    </location>
</feature>
<proteinExistence type="predicted"/>
<keyword evidence="3" id="KW-1185">Reference proteome</keyword>
<keyword evidence="1" id="KW-0812">Transmembrane</keyword>
<gene>
    <name evidence="2" type="ORF">QJS64_21075</name>
</gene>
<accession>A0ABY8RAS7</accession>
<evidence type="ECO:0000256" key="1">
    <source>
        <dbReference type="SAM" id="Phobius"/>
    </source>
</evidence>